<accession>A0A699XJL8</accession>
<evidence type="ECO:0000313" key="1">
    <source>
        <dbReference type="EMBL" id="GFD58006.1"/>
    </source>
</evidence>
<sequence length="85" mass="8501">VGHYRSIFCPHVCLRRAGAGAGDALGGAAAQRSSSRTGLAVLALPAGAQAAGGFRAPGGTAFCWLAGAGRAGQRLRPHELGQDVF</sequence>
<name>A0A699XJL8_TANCI</name>
<feature type="non-terminal residue" evidence="1">
    <location>
        <position position="1"/>
    </location>
</feature>
<dbReference type="EMBL" id="BKCJ011847618">
    <property type="protein sequence ID" value="GFD58006.1"/>
    <property type="molecule type" value="Genomic_DNA"/>
</dbReference>
<organism evidence="1">
    <name type="scientific">Tanacetum cinerariifolium</name>
    <name type="common">Dalmatian daisy</name>
    <name type="synonym">Chrysanthemum cinerariifolium</name>
    <dbReference type="NCBI Taxonomy" id="118510"/>
    <lineage>
        <taxon>Eukaryota</taxon>
        <taxon>Viridiplantae</taxon>
        <taxon>Streptophyta</taxon>
        <taxon>Embryophyta</taxon>
        <taxon>Tracheophyta</taxon>
        <taxon>Spermatophyta</taxon>
        <taxon>Magnoliopsida</taxon>
        <taxon>eudicotyledons</taxon>
        <taxon>Gunneridae</taxon>
        <taxon>Pentapetalae</taxon>
        <taxon>asterids</taxon>
        <taxon>campanulids</taxon>
        <taxon>Asterales</taxon>
        <taxon>Asteraceae</taxon>
        <taxon>Asteroideae</taxon>
        <taxon>Anthemideae</taxon>
        <taxon>Anthemidinae</taxon>
        <taxon>Tanacetum</taxon>
    </lineage>
</organism>
<proteinExistence type="predicted"/>
<feature type="non-terminal residue" evidence="1">
    <location>
        <position position="85"/>
    </location>
</feature>
<dbReference type="AlphaFoldDB" id="A0A699XJL8"/>
<protein>
    <submittedName>
        <fullName evidence="1">Uncharacterized protein</fullName>
    </submittedName>
</protein>
<gene>
    <name evidence="1" type="ORF">Tci_929975</name>
</gene>
<reference evidence="1" key="1">
    <citation type="journal article" date="2019" name="Sci. Rep.">
        <title>Draft genome of Tanacetum cinerariifolium, the natural source of mosquito coil.</title>
        <authorList>
            <person name="Yamashiro T."/>
            <person name="Shiraishi A."/>
            <person name="Satake H."/>
            <person name="Nakayama K."/>
        </authorList>
    </citation>
    <scope>NUCLEOTIDE SEQUENCE</scope>
</reference>
<comment type="caution">
    <text evidence="1">The sequence shown here is derived from an EMBL/GenBank/DDBJ whole genome shotgun (WGS) entry which is preliminary data.</text>
</comment>